<keyword evidence="4" id="KW-0436">Ligase</keyword>
<evidence type="ECO:0000256" key="9">
    <source>
        <dbReference type="ARBA" id="ARBA00022975"/>
    </source>
</evidence>
<dbReference type="Pfam" id="PF25596">
    <property type="entry name" value="CPSase_L_D1"/>
    <property type="match status" value="2"/>
</dbReference>
<dbReference type="GO" id="GO:0004088">
    <property type="term" value="F:carbamoyl-phosphate synthase (glutamine-hydrolyzing) activity"/>
    <property type="evidence" value="ECO:0007669"/>
    <property type="project" value="TreeGrafter"/>
</dbReference>
<evidence type="ECO:0000256" key="12">
    <source>
        <dbReference type="PROSITE-ProRule" id="PRU00409"/>
    </source>
</evidence>
<dbReference type="STRING" id="1291743.LOSG293_140010"/>
<dbReference type="Proteomes" id="UP000028700">
    <property type="component" value="Unassembled WGS sequence"/>
</dbReference>
<evidence type="ECO:0000256" key="7">
    <source>
        <dbReference type="ARBA" id="ARBA00022741"/>
    </source>
</evidence>
<accession>A0A081BIJ4</accession>
<comment type="cofactor">
    <cofactor evidence="2">
        <name>Mg(2+)</name>
        <dbReference type="ChEBI" id="CHEBI:18420"/>
    </cofactor>
</comment>
<dbReference type="InterPro" id="IPR036897">
    <property type="entry name" value="CarbamoylP_synth_lsu_oligo_sf"/>
</dbReference>
<dbReference type="GO" id="GO:0004087">
    <property type="term" value="F:carbamoyl-phosphate synthase (ammonia) activity"/>
    <property type="evidence" value="ECO:0007669"/>
    <property type="project" value="UniProtKB-EC"/>
</dbReference>
<dbReference type="eggNOG" id="COG0458">
    <property type="taxonomic scope" value="Bacteria"/>
</dbReference>
<keyword evidence="6" id="KW-0677">Repeat</keyword>
<reference evidence="14" key="1">
    <citation type="journal article" date="2014" name="Genome Announc.">
        <title>Draft Genome Sequence of Lactobacillus oryzae Strain SG293T.</title>
        <authorList>
            <person name="Tanizawa Y."/>
            <person name="Fujisawa T."/>
            <person name="Mochizuki T."/>
            <person name="Kaminuma E."/>
            <person name="Nakamura Y."/>
            <person name="Tohno M."/>
        </authorList>
    </citation>
    <scope>NUCLEOTIDE SEQUENCE [LARGE SCALE GENOMIC DNA]</scope>
    <source>
        <strain evidence="14">SG293</strain>
    </source>
</reference>
<evidence type="ECO:0000313" key="15">
    <source>
        <dbReference type="Proteomes" id="UP000028700"/>
    </source>
</evidence>
<evidence type="ECO:0000256" key="1">
    <source>
        <dbReference type="ARBA" id="ARBA00001936"/>
    </source>
</evidence>
<keyword evidence="9" id="KW-0665">Pyrimidine biosynthesis</keyword>
<keyword evidence="8 12" id="KW-0067">ATP-binding</keyword>
<evidence type="ECO:0000256" key="3">
    <source>
        <dbReference type="ARBA" id="ARBA00009799"/>
    </source>
</evidence>
<dbReference type="Pfam" id="PF02787">
    <property type="entry name" value="CPSase_L_D3"/>
    <property type="match status" value="1"/>
</dbReference>
<keyword evidence="10" id="KW-0464">Manganese</keyword>
<dbReference type="OrthoDB" id="9804197at2"/>
<dbReference type="SMART" id="SM01096">
    <property type="entry name" value="CPSase_L_D3"/>
    <property type="match status" value="1"/>
</dbReference>
<dbReference type="EMBL" id="BBJM01000014">
    <property type="protein sequence ID" value="GAK47862.1"/>
    <property type="molecule type" value="Genomic_DNA"/>
</dbReference>
<dbReference type="FunFam" id="3.40.50.20:FF:000001">
    <property type="entry name" value="Carbamoyl-phosphate synthase large chain"/>
    <property type="match status" value="2"/>
</dbReference>
<evidence type="ECO:0000313" key="14">
    <source>
        <dbReference type="EMBL" id="GAK47862.1"/>
    </source>
</evidence>
<evidence type="ECO:0000256" key="11">
    <source>
        <dbReference type="ARBA" id="ARBA00047359"/>
    </source>
</evidence>
<dbReference type="GO" id="GO:0005737">
    <property type="term" value="C:cytoplasm"/>
    <property type="evidence" value="ECO:0007669"/>
    <property type="project" value="TreeGrafter"/>
</dbReference>
<dbReference type="GO" id="GO:0046872">
    <property type="term" value="F:metal ion binding"/>
    <property type="evidence" value="ECO:0007669"/>
    <property type="project" value="UniProtKB-KW"/>
</dbReference>
<proteinExistence type="inferred from homology"/>
<dbReference type="PANTHER" id="PTHR11405:SF53">
    <property type="entry name" value="CARBAMOYL-PHOSPHATE SYNTHASE [AMMONIA], MITOCHONDRIAL"/>
    <property type="match status" value="1"/>
</dbReference>
<sequence>MINKIQKVLILGGGPTDIGHETELDSVIFQTIQTFQSLGIKTLLLDNNPYSVALESVQPSNMFIQAVNVDNARKIIEKEQPDAILPTVGGLLAIRVTQELLETGILGENQVRILGIPPVALQQVSNPALMQQFLNRINQPVIRSKVVQDFDEAFDVVREIGYPVIVKSVSPRGDANRKLCENESDLDDALETGFEESRVHQAVIEQSIVGNKEIEMVAIRDSSGTGVLISGIENMDPIGIHSGDSISFIPTQTLTDLEFQSLRTATLQIIQALKITGALHVQFALNSEDHSYFMTKISPYVDRSVALAAKGTGYPLATVIANLATDLKLAEIKLPDNYAKQITIMEPTVDHVLARMPIWPFQDIPEADDHLDTIMKSVGSTVGVGRSTEEAILKSLRSSQLSPKDLLPKIQLSDNQLIDQLIHPRSNRIYVLFEALRRNYQVDELSELTKIDPFYFYKLKHIIELEAEIQDHPMDVSVLERAKYFGFGDGMVAGIWHMPFDDLRQLERDNHILPTYKSIEPTAGEFEKLSTIFYSTFEIENESQKLPEKSALVVGRGGNQLGPNSAADYFTVTLLNQLRKLNYQTIIMNINPNATSLTPQLSDKQYIEPIQLGEVLNIIELEKPEIIFIPGNRHYLTRELKKRHQKIVILPPDQALGVELAERANLSVSLFVTDKQAVPIELTRLVSQDHSNQLDRVAGFKTPPTLKSEEQQVLIDKAMKEANSRDLRGIVQVLFLQTESEIELTGIRPVRLTELAFLNKVTGINWIRILAQQKLGLLDEDILTEFKVNLKPDRVAVMSFTYPFEQLRINQVSGTSQQQIGGEIAFGSTIENARSELTNDI</sequence>
<evidence type="ECO:0000256" key="6">
    <source>
        <dbReference type="ARBA" id="ARBA00022737"/>
    </source>
</evidence>
<dbReference type="PANTHER" id="PTHR11405">
    <property type="entry name" value="CARBAMOYLTRANSFERASE FAMILY MEMBER"/>
    <property type="match status" value="1"/>
</dbReference>
<comment type="caution">
    <text evidence="14">The sequence shown here is derived from an EMBL/GenBank/DDBJ whole genome shotgun (WGS) entry which is preliminary data.</text>
</comment>
<dbReference type="Gene3D" id="3.30.1490.20">
    <property type="entry name" value="ATP-grasp fold, A domain"/>
    <property type="match status" value="1"/>
</dbReference>
<dbReference type="InterPro" id="IPR005480">
    <property type="entry name" value="CPSase_lsu_oligo"/>
</dbReference>
<dbReference type="Gene3D" id="3.40.50.20">
    <property type="match status" value="2"/>
</dbReference>
<dbReference type="SUPFAM" id="SSF52440">
    <property type="entry name" value="PreATP-grasp domain"/>
    <property type="match status" value="2"/>
</dbReference>
<feature type="domain" description="ATP-grasp" evidence="13">
    <location>
        <begin position="131"/>
        <end position="325"/>
    </location>
</feature>
<comment type="cofactor">
    <cofactor evidence="1">
        <name>Mn(2+)</name>
        <dbReference type="ChEBI" id="CHEBI:29035"/>
    </cofactor>
</comment>
<keyword evidence="7 12" id="KW-0547">Nucleotide-binding</keyword>
<dbReference type="PRINTS" id="PR00098">
    <property type="entry name" value="CPSASE"/>
</dbReference>
<dbReference type="PROSITE" id="PS50975">
    <property type="entry name" value="ATP_GRASP"/>
    <property type="match status" value="1"/>
</dbReference>
<dbReference type="SUPFAM" id="SSF56059">
    <property type="entry name" value="Glutathione synthetase ATP-binding domain-like"/>
    <property type="match status" value="2"/>
</dbReference>
<comment type="catalytic activity">
    <reaction evidence="11">
        <text>hydrogencarbonate + NH4(+) + 2 ATP = carbamoyl phosphate + 2 ADP + phosphate + 2 H(+)</text>
        <dbReference type="Rhea" id="RHEA:18029"/>
        <dbReference type="ChEBI" id="CHEBI:15378"/>
        <dbReference type="ChEBI" id="CHEBI:17544"/>
        <dbReference type="ChEBI" id="CHEBI:28938"/>
        <dbReference type="ChEBI" id="CHEBI:30616"/>
        <dbReference type="ChEBI" id="CHEBI:43474"/>
        <dbReference type="ChEBI" id="CHEBI:58228"/>
        <dbReference type="ChEBI" id="CHEBI:456216"/>
        <dbReference type="EC" id="6.3.4.16"/>
    </reaction>
</comment>
<dbReference type="SUPFAM" id="SSF48108">
    <property type="entry name" value="Carbamoyl phosphate synthetase, large subunit connection domain"/>
    <property type="match status" value="1"/>
</dbReference>
<comment type="similarity">
    <text evidence="3">Belongs to the CarB family.</text>
</comment>
<dbReference type="Gene3D" id="1.10.1030.10">
    <property type="entry name" value="Carbamoyl-phosphate synthetase, large subunit oligomerisation domain"/>
    <property type="match status" value="1"/>
</dbReference>
<evidence type="ECO:0000256" key="10">
    <source>
        <dbReference type="ARBA" id="ARBA00023211"/>
    </source>
</evidence>
<dbReference type="InterPro" id="IPR058047">
    <property type="entry name" value="CPSase_preATP-grasp"/>
</dbReference>
<dbReference type="InterPro" id="IPR013815">
    <property type="entry name" value="ATP_grasp_subdomain_1"/>
</dbReference>
<evidence type="ECO:0000256" key="8">
    <source>
        <dbReference type="ARBA" id="ARBA00022840"/>
    </source>
</evidence>
<gene>
    <name evidence="14" type="primary">carB</name>
    <name evidence="14" type="ORF">LOSG293_140010</name>
</gene>
<dbReference type="GO" id="GO:0005524">
    <property type="term" value="F:ATP binding"/>
    <property type="evidence" value="ECO:0007669"/>
    <property type="project" value="UniProtKB-UniRule"/>
</dbReference>
<dbReference type="InterPro" id="IPR016185">
    <property type="entry name" value="PreATP-grasp_dom_sf"/>
</dbReference>
<dbReference type="InterPro" id="IPR005483">
    <property type="entry name" value="CPSase_dom"/>
</dbReference>
<keyword evidence="15" id="KW-1185">Reference proteome</keyword>
<evidence type="ECO:0000256" key="5">
    <source>
        <dbReference type="ARBA" id="ARBA00022723"/>
    </source>
</evidence>
<keyword evidence="5" id="KW-0479">Metal-binding</keyword>
<evidence type="ECO:0000256" key="4">
    <source>
        <dbReference type="ARBA" id="ARBA00022598"/>
    </source>
</evidence>
<evidence type="ECO:0000256" key="2">
    <source>
        <dbReference type="ARBA" id="ARBA00001946"/>
    </source>
</evidence>
<name>A0A081BIJ4_9LACO</name>
<dbReference type="GO" id="GO:0006541">
    <property type="term" value="P:glutamine metabolic process"/>
    <property type="evidence" value="ECO:0007669"/>
    <property type="project" value="TreeGrafter"/>
</dbReference>
<organism evidence="14 15">
    <name type="scientific">Secundilactobacillus oryzae JCM 18671</name>
    <dbReference type="NCBI Taxonomy" id="1291743"/>
    <lineage>
        <taxon>Bacteria</taxon>
        <taxon>Bacillati</taxon>
        <taxon>Bacillota</taxon>
        <taxon>Bacilli</taxon>
        <taxon>Lactobacillales</taxon>
        <taxon>Lactobacillaceae</taxon>
        <taxon>Secundilactobacillus</taxon>
    </lineage>
</organism>
<dbReference type="InterPro" id="IPR005479">
    <property type="entry name" value="CPAse_ATP-bd"/>
</dbReference>
<evidence type="ECO:0000259" key="13">
    <source>
        <dbReference type="PROSITE" id="PS50975"/>
    </source>
</evidence>
<dbReference type="RefSeq" id="WP_034527663.1">
    <property type="nucleotide sequence ID" value="NZ_BBJM01000014.1"/>
</dbReference>
<dbReference type="InterPro" id="IPR011761">
    <property type="entry name" value="ATP-grasp"/>
</dbReference>
<dbReference type="Gene3D" id="3.30.470.20">
    <property type="entry name" value="ATP-grasp fold, B domain"/>
    <property type="match status" value="2"/>
</dbReference>
<dbReference type="GO" id="GO:0006221">
    <property type="term" value="P:pyrimidine nucleotide biosynthetic process"/>
    <property type="evidence" value="ECO:0007669"/>
    <property type="project" value="UniProtKB-KW"/>
</dbReference>
<protein>
    <submittedName>
        <fullName evidence="14">Carbamoylphosphate synthase large subunit</fullName>
    </submittedName>
</protein>
<dbReference type="Pfam" id="PF02786">
    <property type="entry name" value="CPSase_L_D2"/>
    <property type="match status" value="1"/>
</dbReference>
<dbReference type="AlphaFoldDB" id="A0A081BIJ4"/>